<feature type="region of interest" description="Disordered" evidence="1">
    <location>
        <begin position="249"/>
        <end position="322"/>
    </location>
</feature>
<organism evidence="2 3">
    <name type="scientific">Colletotrichum cuscutae</name>
    <dbReference type="NCBI Taxonomy" id="1209917"/>
    <lineage>
        <taxon>Eukaryota</taxon>
        <taxon>Fungi</taxon>
        <taxon>Dikarya</taxon>
        <taxon>Ascomycota</taxon>
        <taxon>Pezizomycotina</taxon>
        <taxon>Sordariomycetes</taxon>
        <taxon>Hypocreomycetidae</taxon>
        <taxon>Glomerellales</taxon>
        <taxon>Glomerellaceae</taxon>
        <taxon>Colletotrichum</taxon>
        <taxon>Colletotrichum acutatum species complex</taxon>
    </lineage>
</organism>
<dbReference type="Proteomes" id="UP001239213">
    <property type="component" value="Unassembled WGS sequence"/>
</dbReference>
<gene>
    <name evidence="2" type="ORF">CCUS01_01946</name>
</gene>
<protein>
    <submittedName>
        <fullName evidence="2">Uncharacterized protein</fullName>
    </submittedName>
</protein>
<dbReference type="AlphaFoldDB" id="A0AAI9U9M7"/>
<evidence type="ECO:0000313" key="2">
    <source>
        <dbReference type="EMBL" id="KAK1452929.1"/>
    </source>
</evidence>
<comment type="caution">
    <text evidence="2">The sequence shown here is derived from an EMBL/GenBank/DDBJ whole genome shotgun (WGS) entry which is preliminary data.</text>
</comment>
<dbReference type="EMBL" id="MPDP01000293">
    <property type="protein sequence ID" value="KAK1452929.1"/>
    <property type="molecule type" value="Genomic_DNA"/>
</dbReference>
<evidence type="ECO:0000256" key="1">
    <source>
        <dbReference type="SAM" id="MobiDB-lite"/>
    </source>
</evidence>
<keyword evidence="3" id="KW-1185">Reference proteome</keyword>
<feature type="region of interest" description="Disordered" evidence="1">
    <location>
        <begin position="870"/>
        <end position="898"/>
    </location>
</feature>
<evidence type="ECO:0000313" key="3">
    <source>
        <dbReference type="Proteomes" id="UP001239213"/>
    </source>
</evidence>
<accession>A0AAI9U9M7</accession>
<feature type="compositionally biased region" description="Acidic residues" evidence="1">
    <location>
        <begin position="288"/>
        <end position="297"/>
    </location>
</feature>
<name>A0AAI9U9M7_9PEZI</name>
<sequence length="1019" mass="112975">MSCVDRTAANLSASSLLLWSFQRLEVTIDGGEHWSNYLRFEGSVGLHWYLYLISKLDVGRPERVSAQDCPSTIARMQRITPAVGLDKACRSANGIREGQSTFLRKENCSGSKAVEYKRAAIVREQAETWFPQLWAYATADGGMWWKCRTEGRTDRPSRQKLCVTQGKRANSRVGSFVSHNVGSAVGRCIAAAQMSRYRDVAGMSQLTGGGDTGMVLAGNAGQGKKYWMEWNAETIGDLVDNGGKAARHLEDQAPKRDPWEVQGADSDRSTGLSRGDAKMTTGGGSCCEEMENGEDDGAGSTFLSSEEERDTHGWRRKGNLGGRASDATEQKVWNYVDSKGINSKVEIFANGQQSEPLQKKNAMPSKRPIGARIADEVMRVDYLLVGSCRQRERNGEYQANESDYNGKRRCASSTIQCFKRKTSDHDFRPANKYSCFFPSPTHFSLPKLLRVAPHSDRLVPDCPSLSSSVLVGSSPNLQNWRAARASFQASKDRNRNSIGQGRLPGAEVAAVIASLCSSGTLREELLTNTVLRTDGVSEFDFQSRDECVVLVIYWCCYHLILISCLSDHPNPSAPQVGNRYDLCSYIKRMRNLRHSSHRLILFFSLVFFFSMAPALTATTNDPSSPCISQHLSPGYVSLVGPLHAVQLLRAVILVTSAPSSASSSFTPNKSRFQLPRLQADSAVQEHLQGARHDPLHPLAKGGNERGVDLRKPQAKCRCKEADTEAMLYEIRISGRRLLQEEKNRWRFKGLVLRLSIDRHNGSPLISYKADWVAPRRRAVNHSTCSHFDATASFVQSRRLLTLRLAPLTTSSQTIVRIHIVRASPTMALFSVSPYLMTTVHIVSMNWDSPKSATYTDTPAKLRILRPAPASSTHLTNASGHRPRSPRPTPTPTHTKHQNSVPGIWLTLCARLAWLSSLALGLSPSFASIETPDRWEGTSRLNPHPLLELKLRTGVWTRRAPLRMPDAEPARSARRAVFHFSRFPTTVTPHNVKSPRGENFISLVHGEHERDAKCPSNLAA</sequence>
<proteinExistence type="predicted"/>
<reference evidence="2" key="1">
    <citation type="submission" date="2016-11" db="EMBL/GenBank/DDBJ databases">
        <title>The genome sequence of Colletotrichum cuscutae.</title>
        <authorList>
            <person name="Baroncelli R."/>
        </authorList>
    </citation>
    <scope>NUCLEOTIDE SEQUENCE</scope>
    <source>
        <strain evidence="2">IMI 304802</strain>
    </source>
</reference>
<feature type="compositionally biased region" description="Basic and acidic residues" evidence="1">
    <location>
        <begin position="249"/>
        <end position="259"/>
    </location>
</feature>